<sequence>MRAPTSRETRWLIIATLLVLWETLPRFGVIPPLFLPPLSTTAYALWANGPEYISHLWVTLREVGVALLFACGGGIAAGIALGTSPALRRLLLPIVSSAYAIPLVVLYPLFTAWFGIGEPSKIVFASVYGFLPTLLGAAAGAQTIDRGMLVTAKSMGATRMQQIVHVLLPATMPTVLTSLRIGGALVIVGVVVAEMLMSTAGIGFLISRYRTLLDSPKVFAAILLVLALAIAFDLLVQAAERRFSQRGSSGTVADPQSEGAK</sequence>
<evidence type="ECO:0000313" key="10">
    <source>
        <dbReference type="Proteomes" id="UP000324738"/>
    </source>
</evidence>
<accession>A0A5B0E071</accession>
<dbReference type="GO" id="GO:0005886">
    <property type="term" value="C:plasma membrane"/>
    <property type="evidence" value="ECO:0007669"/>
    <property type="project" value="UniProtKB-SubCell"/>
</dbReference>
<dbReference type="Proteomes" id="UP000324738">
    <property type="component" value="Unassembled WGS sequence"/>
</dbReference>
<comment type="caution">
    <text evidence="9">The sequence shown here is derived from an EMBL/GenBank/DDBJ whole genome shotgun (WGS) entry which is preliminary data.</text>
</comment>
<dbReference type="Gene3D" id="1.10.3720.10">
    <property type="entry name" value="MetI-like"/>
    <property type="match status" value="1"/>
</dbReference>
<keyword evidence="3" id="KW-1003">Cell membrane</keyword>
<dbReference type="GO" id="GO:0055085">
    <property type="term" value="P:transmembrane transport"/>
    <property type="evidence" value="ECO:0007669"/>
    <property type="project" value="InterPro"/>
</dbReference>
<dbReference type="Pfam" id="PF00528">
    <property type="entry name" value="BPD_transp_1"/>
    <property type="match status" value="1"/>
</dbReference>
<dbReference type="PANTHER" id="PTHR30151">
    <property type="entry name" value="ALKANE SULFONATE ABC TRANSPORTER-RELATED, MEMBRANE SUBUNIT"/>
    <property type="match status" value="1"/>
</dbReference>
<proteinExistence type="inferred from homology"/>
<dbReference type="InterPro" id="IPR035906">
    <property type="entry name" value="MetI-like_sf"/>
</dbReference>
<dbReference type="AlphaFoldDB" id="A0A5B0E071"/>
<evidence type="ECO:0000313" key="9">
    <source>
        <dbReference type="EMBL" id="KAA0970879.1"/>
    </source>
</evidence>
<feature type="transmembrane region" description="Helical" evidence="7">
    <location>
        <begin position="181"/>
        <end position="206"/>
    </location>
</feature>
<organism evidence="9 10">
    <name type="scientific">Aureimonas fodinaquatilis</name>
    <dbReference type="NCBI Taxonomy" id="2565783"/>
    <lineage>
        <taxon>Bacteria</taxon>
        <taxon>Pseudomonadati</taxon>
        <taxon>Pseudomonadota</taxon>
        <taxon>Alphaproteobacteria</taxon>
        <taxon>Hyphomicrobiales</taxon>
        <taxon>Aurantimonadaceae</taxon>
        <taxon>Aureimonas</taxon>
    </lineage>
</organism>
<evidence type="ECO:0000256" key="5">
    <source>
        <dbReference type="ARBA" id="ARBA00022989"/>
    </source>
</evidence>
<keyword evidence="2 7" id="KW-0813">Transport</keyword>
<dbReference type="InterPro" id="IPR000515">
    <property type="entry name" value="MetI-like"/>
</dbReference>
<evidence type="ECO:0000259" key="8">
    <source>
        <dbReference type="PROSITE" id="PS50928"/>
    </source>
</evidence>
<evidence type="ECO:0000256" key="3">
    <source>
        <dbReference type="ARBA" id="ARBA00022475"/>
    </source>
</evidence>
<keyword evidence="4 7" id="KW-0812">Transmembrane</keyword>
<evidence type="ECO:0000256" key="7">
    <source>
        <dbReference type="RuleBase" id="RU363032"/>
    </source>
</evidence>
<reference evidence="9 10" key="1">
    <citation type="submission" date="2019-08" db="EMBL/GenBank/DDBJ databases">
        <title>Aureimonas fodiniaquatilis sp. nov., isolated from a coal mine wastewater.</title>
        <authorList>
            <person name="Kim W."/>
        </authorList>
    </citation>
    <scope>NUCLEOTIDE SEQUENCE [LARGE SCALE GENOMIC DNA]</scope>
    <source>
        <strain evidence="9 10">CAU 1482</strain>
    </source>
</reference>
<keyword evidence="5 7" id="KW-1133">Transmembrane helix</keyword>
<dbReference type="OrthoDB" id="9799271at2"/>
<evidence type="ECO:0000256" key="4">
    <source>
        <dbReference type="ARBA" id="ARBA00022692"/>
    </source>
</evidence>
<keyword evidence="6 7" id="KW-0472">Membrane</keyword>
<evidence type="ECO:0000256" key="6">
    <source>
        <dbReference type="ARBA" id="ARBA00023136"/>
    </source>
</evidence>
<evidence type="ECO:0000256" key="2">
    <source>
        <dbReference type="ARBA" id="ARBA00022448"/>
    </source>
</evidence>
<dbReference type="PROSITE" id="PS50928">
    <property type="entry name" value="ABC_TM1"/>
    <property type="match status" value="1"/>
</dbReference>
<comment type="subcellular location">
    <subcellularLocation>
        <location evidence="1 7">Cell membrane</location>
        <topology evidence="1 7">Multi-pass membrane protein</topology>
    </subcellularLocation>
</comment>
<feature type="transmembrane region" description="Helical" evidence="7">
    <location>
        <begin position="218"/>
        <end position="236"/>
    </location>
</feature>
<dbReference type="RefSeq" id="WP_149300191.1">
    <property type="nucleotide sequence ID" value="NZ_VTWH01000002.1"/>
</dbReference>
<dbReference type="CDD" id="cd06261">
    <property type="entry name" value="TM_PBP2"/>
    <property type="match status" value="1"/>
</dbReference>
<feature type="transmembrane region" description="Helical" evidence="7">
    <location>
        <begin position="122"/>
        <end position="141"/>
    </location>
</feature>
<dbReference type="EMBL" id="VTWH01000002">
    <property type="protein sequence ID" value="KAA0970879.1"/>
    <property type="molecule type" value="Genomic_DNA"/>
</dbReference>
<keyword evidence="10" id="KW-1185">Reference proteome</keyword>
<gene>
    <name evidence="9" type="ORF">FPY71_10450</name>
</gene>
<comment type="similarity">
    <text evidence="7">Belongs to the binding-protein-dependent transport system permease family.</text>
</comment>
<feature type="domain" description="ABC transmembrane type-1" evidence="8">
    <location>
        <begin position="56"/>
        <end position="236"/>
    </location>
</feature>
<name>A0A5B0E071_9HYPH</name>
<feature type="transmembrane region" description="Helical" evidence="7">
    <location>
        <begin position="12"/>
        <end position="35"/>
    </location>
</feature>
<feature type="transmembrane region" description="Helical" evidence="7">
    <location>
        <begin position="63"/>
        <end position="83"/>
    </location>
</feature>
<protein>
    <submittedName>
        <fullName evidence="9">ABC transporter permease</fullName>
    </submittedName>
</protein>
<dbReference type="PANTHER" id="PTHR30151:SF0">
    <property type="entry name" value="ABC TRANSPORTER PERMEASE PROTEIN MJ0413-RELATED"/>
    <property type="match status" value="1"/>
</dbReference>
<dbReference type="SUPFAM" id="SSF161098">
    <property type="entry name" value="MetI-like"/>
    <property type="match status" value="1"/>
</dbReference>
<evidence type="ECO:0000256" key="1">
    <source>
        <dbReference type="ARBA" id="ARBA00004651"/>
    </source>
</evidence>
<feature type="transmembrane region" description="Helical" evidence="7">
    <location>
        <begin position="90"/>
        <end position="116"/>
    </location>
</feature>